<organism evidence="1 2">
    <name type="scientific">Ktedonospora formicarum</name>
    <dbReference type="NCBI Taxonomy" id="2778364"/>
    <lineage>
        <taxon>Bacteria</taxon>
        <taxon>Bacillati</taxon>
        <taxon>Chloroflexota</taxon>
        <taxon>Ktedonobacteria</taxon>
        <taxon>Ktedonobacterales</taxon>
        <taxon>Ktedonobacteraceae</taxon>
        <taxon>Ktedonospora</taxon>
    </lineage>
</organism>
<dbReference type="EMBL" id="BNJF01000004">
    <property type="protein sequence ID" value="GHO48729.1"/>
    <property type="molecule type" value="Genomic_DNA"/>
</dbReference>
<evidence type="ECO:0000313" key="2">
    <source>
        <dbReference type="Proteomes" id="UP000612362"/>
    </source>
</evidence>
<proteinExistence type="predicted"/>
<name>A0A8J3IC91_9CHLR</name>
<protein>
    <submittedName>
        <fullName evidence="1">Uncharacterized protein</fullName>
    </submittedName>
</protein>
<sequence>MLVLSLSFYVDARGFYALARPFAEIDQIMRCEFCCLANDVSKFDNTD</sequence>
<keyword evidence="2" id="KW-1185">Reference proteome</keyword>
<accession>A0A8J3IC91</accession>
<evidence type="ECO:0000313" key="1">
    <source>
        <dbReference type="EMBL" id="GHO48729.1"/>
    </source>
</evidence>
<dbReference type="Proteomes" id="UP000612362">
    <property type="component" value="Unassembled WGS sequence"/>
</dbReference>
<reference evidence="1" key="1">
    <citation type="submission" date="2020-10" db="EMBL/GenBank/DDBJ databases">
        <title>Taxonomic study of unclassified bacteria belonging to the class Ktedonobacteria.</title>
        <authorList>
            <person name="Yabe S."/>
            <person name="Wang C.M."/>
            <person name="Zheng Y."/>
            <person name="Sakai Y."/>
            <person name="Cavaletti L."/>
            <person name="Monciardini P."/>
            <person name="Donadio S."/>
        </authorList>
    </citation>
    <scope>NUCLEOTIDE SEQUENCE</scope>
    <source>
        <strain evidence="1">SOSP1-1</strain>
    </source>
</reference>
<comment type="caution">
    <text evidence="1">The sequence shown here is derived from an EMBL/GenBank/DDBJ whole genome shotgun (WGS) entry which is preliminary data.</text>
</comment>
<dbReference type="AlphaFoldDB" id="A0A8J3IC91"/>
<gene>
    <name evidence="1" type="ORF">KSX_68920</name>
</gene>